<protein>
    <recommendedName>
        <fullName evidence="1">Endonuclease/exonuclease/phosphatase domain-containing protein</fullName>
    </recommendedName>
</protein>
<dbReference type="InterPro" id="IPR005135">
    <property type="entry name" value="Endo/exonuclease/phosphatase"/>
</dbReference>
<gene>
    <name evidence="2" type="ORF">Q0590_28565</name>
</gene>
<feature type="domain" description="Endonuclease/exonuclease/phosphatase" evidence="1">
    <location>
        <begin position="6"/>
        <end position="263"/>
    </location>
</feature>
<sequence length="272" mass="31359">METFRISWWNVENLFDIEDSPDRIGWLKNELAKELEGWNEMVLAKKIKQLASIIAQLHAGNGPDLLGICEVENQIVLQKLVNELTTVHGKNYQVVHHDTSDKRGIDVAFLYDPLKFQANQTFFHVIQKRTATRDIYQVNFTTTSGKELIVIGNHWPSRSGGQYESEPYRIMAGETLSYFHERIIEIKGKDVCILFMGDFNDEPFNRAITDYALSIPSKQNMLNARERPLIYNLMCRILGEETGTYYFNNFPNILDQFMVSKGFYLPAGAIYS</sequence>
<evidence type="ECO:0000313" key="3">
    <source>
        <dbReference type="Proteomes" id="UP001168528"/>
    </source>
</evidence>
<dbReference type="Gene3D" id="3.60.10.10">
    <property type="entry name" value="Endonuclease/exonuclease/phosphatase"/>
    <property type="match status" value="1"/>
</dbReference>
<reference evidence="2" key="1">
    <citation type="submission" date="2023-07" db="EMBL/GenBank/DDBJ databases">
        <title>The genome sequence of Rhodocytophaga aerolata KACC 12507.</title>
        <authorList>
            <person name="Zhang X."/>
        </authorList>
    </citation>
    <scope>NUCLEOTIDE SEQUENCE</scope>
    <source>
        <strain evidence="2">KACC 12507</strain>
    </source>
</reference>
<accession>A0ABT8RGJ4</accession>
<dbReference type="PANTHER" id="PTHR42834">
    <property type="entry name" value="ENDONUCLEASE/EXONUCLEASE/PHOSPHATASE FAMILY PROTEIN (AFU_ORTHOLOGUE AFUA_3G09210)"/>
    <property type="match status" value="1"/>
</dbReference>
<dbReference type="EMBL" id="JAUKPO010000027">
    <property type="protein sequence ID" value="MDO1450268.1"/>
    <property type="molecule type" value="Genomic_DNA"/>
</dbReference>
<dbReference type="SUPFAM" id="SSF56219">
    <property type="entry name" value="DNase I-like"/>
    <property type="match status" value="1"/>
</dbReference>
<keyword evidence="3" id="KW-1185">Reference proteome</keyword>
<name>A0ABT8RGJ4_9BACT</name>
<proteinExistence type="predicted"/>
<organism evidence="2 3">
    <name type="scientific">Rhodocytophaga aerolata</name>
    <dbReference type="NCBI Taxonomy" id="455078"/>
    <lineage>
        <taxon>Bacteria</taxon>
        <taxon>Pseudomonadati</taxon>
        <taxon>Bacteroidota</taxon>
        <taxon>Cytophagia</taxon>
        <taxon>Cytophagales</taxon>
        <taxon>Rhodocytophagaceae</taxon>
        <taxon>Rhodocytophaga</taxon>
    </lineage>
</organism>
<dbReference type="InterPro" id="IPR036691">
    <property type="entry name" value="Endo/exonu/phosph_ase_sf"/>
</dbReference>
<dbReference type="Proteomes" id="UP001168528">
    <property type="component" value="Unassembled WGS sequence"/>
</dbReference>
<evidence type="ECO:0000313" key="2">
    <source>
        <dbReference type="EMBL" id="MDO1450268.1"/>
    </source>
</evidence>
<dbReference type="Pfam" id="PF19580">
    <property type="entry name" value="Exo_endo_phos_3"/>
    <property type="match status" value="1"/>
</dbReference>
<comment type="caution">
    <text evidence="2">The sequence shown here is derived from an EMBL/GenBank/DDBJ whole genome shotgun (WGS) entry which is preliminary data.</text>
</comment>
<dbReference type="PANTHER" id="PTHR42834:SF1">
    <property type="entry name" value="ENDONUCLEASE_EXONUCLEASE_PHOSPHATASE FAMILY PROTEIN (AFU_ORTHOLOGUE AFUA_3G09210)"/>
    <property type="match status" value="1"/>
</dbReference>
<dbReference type="RefSeq" id="WP_302041070.1">
    <property type="nucleotide sequence ID" value="NZ_JAUKPO010000027.1"/>
</dbReference>
<evidence type="ECO:0000259" key="1">
    <source>
        <dbReference type="Pfam" id="PF19580"/>
    </source>
</evidence>